<feature type="domain" description="Large ribosomal subunit protein eL24-related N-terminal" evidence="2">
    <location>
        <begin position="6"/>
        <end position="64"/>
    </location>
</feature>
<comment type="caution">
    <text evidence="3">The sequence shown here is derived from an EMBL/GenBank/DDBJ whole genome shotgun (WGS) entry which is preliminary data.</text>
</comment>
<dbReference type="InterPro" id="IPR000988">
    <property type="entry name" value="Ribosomal_eL24-rel_N"/>
</dbReference>
<dbReference type="Pfam" id="PF01246">
    <property type="entry name" value="Ribosomal_L24e"/>
    <property type="match status" value="1"/>
</dbReference>
<gene>
    <name evidence="3" type="ORF">A0H76_1809</name>
</gene>
<protein>
    <recommendedName>
        <fullName evidence="2">Large ribosomal subunit protein eL24-related N-terminal domain-containing protein</fullName>
    </recommendedName>
</protein>
<reference evidence="3 4" key="1">
    <citation type="journal article" date="2017" name="Environ. Microbiol.">
        <title>Decay of the glycolytic pathway and adaptation to intranuclear parasitism within Enterocytozoonidae microsporidia.</title>
        <authorList>
            <person name="Wiredu Boakye D."/>
            <person name="Jaroenlak P."/>
            <person name="Prachumwat A."/>
            <person name="Williams T.A."/>
            <person name="Bateman K.S."/>
            <person name="Itsathitphaisarn O."/>
            <person name="Sritunyalucksana K."/>
            <person name="Paszkiewicz K.H."/>
            <person name="Moore K.A."/>
            <person name="Stentiford G.D."/>
            <person name="Williams B.A."/>
        </authorList>
    </citation>
    <scope>NUCLEOTIDE SEQUENCE [LARGE SCALE GENOMIC DNA]</scope>
    <source>
        <strain evidence="4">canceri</strain>
    </source>
</reference>
<name>A0A1X0QGG2_9MICR</name>
<accession>A0A1X0QGG2</accession>
<dbReference type="VEuPathDB" id="MicrosporidiaDB:HERIO_780"/>
<dbReference type="Gene3D" id="2.30.170.20">
    <property type="entry name" value="Ribosomal protein L24e"/>
    <property type="match status" value="1"/>
</dbReference>
<evidence type="ECO:0000256" key="1">
    <source>
        <dbReference type="ARBA" id="ARBA00005647"/>
    </source>
</evidence>
<organism evidence="3 4">
    <name type="scientific">Hepatospora eriocheir</name>
    <dbReference type="NCBI Taxonomy" id="1081669"/>
    <lineage>
        <taxon>Eukaryota</taxon>
        <taxon>Fungi</taxon>
        <taxon>Fungi incertae sedis</taxon>
        <taxon>Microsporidia</taxon>
        <taxon>Hepatosporidae</taxon>
        <taxon>Hepatospora</taxon>
    </lineage>
</organism>
<evidence type="ECO:0000259" key="2">
    <source>
        <dbReference type="Pfam" id="PF01246"/>
    </source>
</evidence>
<dbReference type="VEuPathDB" id="MicrosporidiaDB:A0H76_1809"/>
<evidence type="ECO:0000313" key="4">
    <source>
        <dbReference type="Proteomes" id="UP000192501"/>
    </source>
</evidence>
<dbReference type="AlphaFoldDB" id="A0A1X0QGG2"/>
<dbReference type="InterPro" id="IPR038630">
    <property type="entry name" value="L24e/L24_sf"/>
</dbReference>
<comment type="similarity">
    <text evidence="1">Belongs to the eukaryotic ribosomal protein eL24 family.</text>
</comment>
<dbReference type="Proteomes" id="UP000192501">
    <property type="component" value="Unassembled WGS sequence"/>
</dbReference>
<dbReference type="EMBL" id="LTAI01000408">
    <property type="protein sequence ID" value="ORD98868.1"/>
    <property type="molecule type" value="Genomic_DNA"/>
</dbReference>
<proteinExistence type="inferred from homology"/>
<dbReference type="SUPFAM" id="SSF57716">
    <property type="entry name" value="Glucocorticoid receptor-like (DNA-binding domain)"/>
    <property type="match status" value="1"/>
</dbReference>
<sequence>MYQGESSFSGVMIPKAKGITKICTDGRLQFTFGGKERNLIENKINPRIVKWTLISREFYKKSEKTSNKSTEQKLAVTKKVRGFNCVPSSLIKKSN</sequence>
<evidence type="ECO:0000313" key="3">
    <source>
        <dbReference type="EMBL" id="ORD98868.1"/>
    </source>
</evidence>